<evidence type="ECO:0008006" key="3">
    <source>
        <dbReference type="Google" id="ProtNLM"/>
    </source>
</evidence>
<dbReference type="Proteomes" id="UP001148203">
    <property type="component" value="Unassembled WGS sequence"/>
</dbReference>
<accession>A0ABT5NPN4</accession>
<organism evidence="1 2">
    <name type="scientific">Pseudomonas fontis</name>
    <dbReference type="NCBI Taxonomy" id="2942633"/>
    <lineage>
        <taxon>Bacteria</taxon>
        <taxon>Pseudomonadati</taxon>
        <taxon>Pseudomonadota</taxon>
        <taxon>Gammaproteobacteria</taxon>
        <taxon>Pseudomonadales</taxon>
        <taxon>Pseudomonadaceae</taxon>
        <taxon>Pseudomonas</taxon>
    </lineage>
</organism>
<evidence type="ECO:0000313" key="2">
    <source>
        <dbReference type="Proteomes" id="UP001148203"/>
    </source>
</evidence>
<comment type="caution">
    <text evidence="1">The sequence shown here is derived from an EMBL/GenBank/DDBJ whole genome shotgun (WGS) entry which is preliminary data.</text>
</comment>
<evidence type="ECO:0000313" key="1">
    <source>
        <dbReference type="EMBL" id="MDD0990123.1"/>
    </source>
</evidence>
<dbReference type="EMBL" id="JAMDGY010000016">
    <property type="protein sequence ID" value="MDD0990123.1"/>
    <property type="molecule type" value="Genomic_DNA"/>
</dbReference>
<dbReference type="RefSeq" id="WP_273908743.1">
    <property type="nucleotide sequence ID" value="NZ_JAMDGX010000001.1"/>
</dbReference>
<sequence length="173" mass="18238">MIELTALREAIDVALSAGMPELKTVEAFSAPQPGVALPAVFHALTGMQPGVDPGDGRCGVLATFKAVLVVQGEGSQASLEAATLAARLTVLLRKQFWGLAFVEGASNVQASAIDPVPMASPSTAWRVQWEQLMYLGDPQWPWPDEPPGSIVYGFSPDTGTGHAADYRSAEDMA</sequence>
<reference evidence="1 2" key="1">
    <citation type="submission" date="2022-05" db="EMBL/GenBank/DDBJ databases">
        <title>Novel Pseudomonas spp. Isolated from a Rainbow Trout Aquaculture Facility.</title>
        <authorList>
            <person name="Testerman T."/>
            <person name="Graf J."/>
        </authorList>
    </citation>
    <scope>NUCLEOTIDE SEQUENCE [LARGE SCALE GENOMIC DNA]</scope>
    <source>
        <strain evidence="1 2">ID681</strain>
    </source>
</reference>
<name>A0ABT5NPN4_9PSED</name>
<gene>
    <name evidence="1" type="ORF">M5G11_06180</name>
</gene>
<keyword evidence="2" id="KW-1185">Reference proteome</keyword>
<proteinExistence type="predicted"/>
<protein>
    <recommendedName>
        <fullName evidence="3">Phage protein</fullName>
    </recommendedName>
</protein>